<evidence type="ECO:0008006" key="11">
    <source>
        <dbReference type="Google" id="ProtNLM"/>
    </source>
</evidence>
<evidence type="ECO:0000256" key="2">
    <source>
        <dbReference type="ARBA" id="ARBA00022475"/>
    </source>
</evidence>
<dbReference type="GO" id="GO:0006508">
    <property type="term" value="P:proteolysis"/>
    <property type="evidence" value="ECO:0007669"/>
    <property type="project" value="UniProtKB-KW"/>
</dbReference>
<evidence type="ECO:0000256" key="1">
    <source>
        <dbReference type="ARBA" id="ARBA00004651"/>
    </source>
</evidence>
<reference evidence="9" key="1">
    <citation type="journal article" date="2014" name="Int. J. Syst. Evol. Microbiol.">
        <title>Complete genome sequence of Corynebacterium casei LMG S-19264T (=DSM 44701T), isolated from a smear-ripened cheese.</title>
        <authorList>
            <consortium name="US DOE Joint Genome Institute (JGI-PGF)"/>
            <person name="Walter F."/>
            <person name="Albersmeier A."/>
            <person name="Kalinowski J."/>
            <person name="Ruckert C."/>
        </authorList>
    </citation>
    <scope>NUCLEOTIDE SEQUENCE</scope>
    <source>
        <strain evidence="9">KCTC 12988</strain>
    </source>
</reference>
<dbReference type="InterPro" id="IPR026392">
    <property type="entry name" value="Exo/Archaeosortase_dom"/>
</dbReference>
<evidence type="ECO:0000256" key="6">
    <source>
        <dbReference type="ARBA" id="ARBA00022989"/>
    </source>
</evidence>
<feature type="transmembrane region" description="Helical" evidence="8">
    <location>
        <begin position="87"/>
        <end position="111"/>
    </location>
</feature>
<evidence type="ECO:0000313" key="9">
    <source>
        <dbReference type="EMBL" id="GHC65044.1"/>
    </source>
</evidence>
<evidence type="ECO:0000256" key="8">
    <source>
        <dbReference type="SAM" id="Phobius"/>
    </source>
</evidence>
<evidence type="ECO:0000256" key="7">
    <source>
        <dbReference type="ARBA" id="ARBA00023136"/>
    </source>
</evidence>
<dbReference type="GO" id="GO:0008233">
    <property type="term" value="F:peptidase activity"/>
    <property type="evidence" value="ECO:0007669"/>
    <property type="project" value="UniProtKB-KW"/>
</dbReference>
<keyword evidence="6 8" id="KW-1133">Transmembrane helix</keyword>
<keyword evidence="2" id="KW-1003">Cell membrane</keyword>
<reference evidence="9" key="2">
    <citation type="submission" date="2020-09" db="EMBL/GenBank/DDBJ databases">
        <authorList>
            <person name="Sun Q."/>
            <person name="Kim S."/>
        </authorList>
    </citation>
    <scope>NUCLEOTIDE SEQUENCE</scope>
    <source>
        <strain evidence="9">KCTC 12988</strain>
    </source>
</reference>
<dbReference type="NCBIfam" id="TIGR04178">
    <property type="entry name" value="exo_archaeo"/>
    <property type="match status" value="1"/>
</dbReference>
<evidence type="ECO:0000256" key="4">
    <source>
        <dbReference type="ARBA" id="ARBA00022692"/>
    </source>
</evidence>
<dbReference type="AlphaFoldDB" id="A0A918WPB5"/>
<keyword evidence="4 8" id="KW-0812">Transmembrane</keyword>
<accession>A0A918WPB5</accession>
<organism evidence="9 10">
    <name type="scientific">Roseibacillus persicicus</name>
    <dbReference type="NCBI Taxonomy" id="454148"/>
    <lineage>
        <taxon>Bacteria</taxon>
        <taxon>Pseudomonadati</taxon>
        <taxon>Verrucomicrobiota</taxon>
        <taxon>Verrucomicrobiia</taxon>
        <taxon>Verrucomicrobiales</taxon>
        <taxon>Verrucomicrobiaceae</taxon>
        <taxon>Roseibacillus</taxon>
    </lineage>
</organism>
<gene>
    <name evidence="9" type="ORF">GCM10007100_36090</name>
</gene>
<dbReference type="Pfam" id="PF09721">
    <property type="entry name" value="Exosortase_EpsH"/>
    <property type="match status" value="1"/>
</dbReference>
<name>A0A918WPB5_9BACT</name>
<comment type="subcellular location">
    <subcellularLocation>
        <location evidence="1">Cell membrane</location>
        <topology evidence="1">Multi-pass membrane protein</topology>
    </subcellularLocation>
</comment>
<keyword evidence="3" id="KW-0645">Protease</keyword>
<dbReference type="EMBL" id="BMXI01000018">
    <property type="protein sequence ID" value="GHC65044.1"/>
    <property type="molecule type" value="Genomic_DNA"/>
</dbReference>
<sequence length="132" mass="14611">MDPVTSLPISLDVDVACSGMRSLFALAMIGIVFAFLRVKDEWKRWVLMAFVPVVAILGNFVRMLMLYGGSVVWGTKIAIGENHEMSAFHMLAGLMVFVVALILMSGLVAIFEGGWKKFVTRRKTVVRTVESV</sequence>
<dbReference type="InterPro" id="IPR019127">
    <property type="entry name" value="Exosortase"/>
</dbReference>
<evidence type="ECO:0000256" key="5">
    <source>
        <dbReference type="ARBA" id="ARBA00022801"/>
    </source>
</evidence>
<proteinExistence type="predicted"/>
<keyword evidence="10" id="KW-1185">Reference proteome</keyword>
<comment type="caution">
    <text evidence="9">The sequence shown here is derived from an EMBL/GenBank/DDBJ whole genome shotgun (WGS) entry which is preliminary data.</text>
</comment>
<feature type="transmembrane region" description="Helical" evidence="8">
    <location>
        <begin position="20"/>
        <end position="38"/>
    </location>
</feature>
<feature type="transmembrane region" description="Helical" evidence="8">
    <location>
        <begin position="45"/>
        <end position="67"/>
    </location>
</feature>
<protein>
    <recommendedName>
        <fullName evidence="11">Exosortase/archaeosortase family protein</fullName>
    </recommendedName>
</protein>
<dbReference type="Proteomes" id="UP000644507">
    <property type="component" value="Unassembled WGS sequence"/>
</dbReference>
<keyword evidence="5" id="KW-0378">Hydrolase</keyword>
<dbReference type="GO" id="GO:0005886">
    <property type="term" value="C:plasma membrane"/>
    <property type="evidence" value="ECO:0007669"/>
    <property type="project" value="UniProtKB-SubCell"/>
</dbReference>
<keyword evidence="7 8" id="KW-0472">Membrane</keyword>
<evidence type="ECO:0000313" key="10">
    <source>
        <dbReference type="Proteomes" id="UP000644507"/>
    </source>
</evidence>
<evidence type="ECO:0000256" key="3">
    <source>
        <dbReference type="ARBA" id="ARBA00022670"/>
    </source>
</evidence>